<dbReference type="SUPFAM" id="SSF53098">
    <property type="entry name" value="Ribonuclease H-like"/>
    <property type="match status" value="1"/>
</dbReference>
<evidence type="ECO:0000259" key="4">
    <source>
        <dbReference type="SMART" id="SM00479"/>
    </source>
</evidence>
<dbReference type="CDD" id="cd06133">
    <property type="entry name" value="ERI-1_3'hExo_like"/>
    <property type="match status" value="1"/>
</dbReference>
<evidence type="ECO:0000256" key="3">
    <source>
        <dbReference type="ARBA" id="ARBA00022839"/>
    </source>
</evidence>
<evidence type="ECO:0000313" key="5">
    <source>
        <dbReference type="EMBL" id="JAD41277.1"/>
    </source>
</evidence>
<organism evidence="5">
    <name type="scientific">Arundo donax</name>
    <name type="common">Giant reed</name>
    <name type="synonym">Donax arundinaceus</name>
    <dbReference type="NCBI Taxonomy" id="35708"/>
    <lineage>
        <taxon>Eukaryota</taxon>
        <taxon>Viridiplantae</taxon>
        <taxon>Streptophyta</taxon>
        <taxon>Embryophyta</taxon>
        <taxon>Tracheophyta</taxon>
        <taxon>Spermatophyta</taxon>
        <taxon>Magnoliopsida</taxon>
        <taxon>Liliopsida</taxon>
        <taxon>Poales</taxon>
        <taxon>Poaceae</taxon>
        <taxon>PACMAD clade</taxon>
        <taxon>Arundinoideae</taxon>
        <taxon>Arundineae</taxon>
        <taxon>Arundo</taxon>
    </lineage>
</organism>
<reference evidence="5" key="2">
    <citation type="journal article" date="2015" name="Data Brief">
        <title>Shoot transcriptome of the giant reed, Arundo donax.</title>
        <authorList>
            <person name="Barrero R.A."/>
            <person name="Guerrero F.D."/>
            <person name="Moolhuijzen P."/>
            <person name="Goolsby J.A."/>
            <person name="Tidwell J."/>
            <person name="Bellgard S.E."/>
            <person name="Bellgard M.I."/>
        </authorList>
    </citation>
    <scope>NUCLEOTIDE SEQUENCE</scope>
    <source>
        <tissue evidence="5">Shoot tissue taken approximately 20 cm above the soil surface</tissue>
    </source>
</reference>
<name>A0A0A9A2J7_ARUDO</name>
<reference evidence="5" key="1">
    <citation type="submission" date="2014-09" db="EMBL/GenBank/DDBJ databases">
        <authorList>
            <person name="Magalhaes I.L.F."/>
            <person name="Oliveira U."/>
            <person name="Santos F.R."/>
            <person name="Vidigal T.H.D.A."/>
            <person name="Brescovit A.D."/>
            <person name="Santos A.J."/>
        </authorList>
    </citation>
    <scope>NUCLEOTIDE SEQUENCE</scope>
    <source>
        <tissue evidence="5">Shoot tissue taken approximately 20 cm above the soil surface</tissue>
    </source>
</reference>
<dbReference type="InterPro" id="IPR013520">
    <property type="entry name" value="Ribonucl_H"/>
</dbReference>
<dbReference type="InterPro" id="IPR012337">
    <property type="entry name" value="RNaseH-like_sf"/>
</dbReference>
<dbReference type="InterPro" id="IPR051274">
    <property type="entry name" value="3-5_Exoribonuclease"/>
</dbReference>
<dbReference type="GO" id="GO:0000175">
    <property type="term" value="F:3'-5'-RNA exonuclease activity"/>
    <property type="evidence" value="ECO:0007669"/>
    <property type="project" value="InterPro"/>
</dbReference>
<keyword evidence="1" id="KW-0540">Nuclease</keyword>
<keyword evidence="3" id="KW-0269">Exonuclease</keyword>
<dbReference type="Pfam" id="PF00929">
    <property type="entry name" value="RNase_T"/>
    <property type="match status" value="1"/>
</dbReference>
<dbReference type="GO" id="GO:0003676">
    <property type="term" value="F:nucleic acid binding"/>
    <property type="evidence" value="ECO:0007669"/>
    <property type="project" value="InterPro"/>
</dbReference>
<dbReference type="PANTHER" id="PTHR23044:SF60">
    <property type="entry name" value="OS01G0618000 PROTEIN"/>
    <property type="match status" value="1"/>
</dbReference>
<sequence length="297" mass="32186">MARCESRRELHSLGEFDLFVVVDFEATCSEHTRIYLQEIIEFPAVLVDAATGHLLSAFRAYVRPRHHPRLIAFCAELTGIRQDQVDGGVDLREALAMHDACLAAAGAAKNPLAVVTWGDWDRRTMLESECRFMGLAKPAYFDRWVNLRVPFEAAYGAGRRNVQEAVREAGLQWDGRRYCGLDDARNTAPLLTELMRRGITISIADSLAPAAPEEPPQPEQKVVGLSLSTCGGGAGAAACCCYCGVASKGGVMIAPGPMQGRCFYGRGNWTPAFGAMCPFSSGRPDGRADSSVVIKVS</sequence>
<dbReference type="SMART" id="SM00479">
    <property type="entry name" value="EXOIII"/>
    <property type="match status" value="1"/>
</dbReference>
<evidence type="ECO:0000256" key="1">
    <source>
        <dbReference type="ARBA" id="ARBA00022722"/>
    </source>
</evidence>
<dbReference type="PANTHER" id="PTHR23044">
    <property type="entry name" value="3'-5' EXONUCLEASE ERI1-RELATED"/>
    <property type="match status" value="1"/>
</dbReference>
<dbReference type="EMBL" id="GBRH01256618">
    <property type="protein sequence ID" value="JAD41277.1"/>
    <property type="molecule type" value="Transcribed_RNA"/>
</dbReference>
<dbReference type="InterPro" id="IPR047201">
    <property type="entry name" value="ERI-1_3'hExo-like"/>
</dbReference>
<dbReference type="InterPro" id="IPR036397">
    <property type="entry name" value="RNaseH_sf"/>
</dbReference>
<accession>A0A0A9A2J7</accession>
<dbReference type="AlphaFoldDB" id="A0A0A9A2J7"/>
<protein>
    <recommendedName>
        <fullName evidence="4">Exonuclease domain-containing protein</fullName>
    </recommendedName>
</protein>
<dbReference type="Gene3D" id="3.30.420.10">
    <property type="entry name" value="Ribonuclease H-like superfamily/Ribonuclease H"/>
    <property type="match status" value="1"/>
</dbReference>
<feature type="domain" description="Exonuclease" evidence="4">
    <location>
        <begin position="18"/>
        <end position="200"/>
    </location>
</feature>
<evidence type="ECO:0000256" key="2">
    <source>
        <dbReference type="ARBA" id="ARBA00022801"/>
    </source>
</evidence>
<keyword evidence="2" id="KW-0378">Hydrolase</keyword>
<proteinExistence type="predicted"/>